<accession>A0ABS2TD06</accession>
<dbReference type="RefSeq" id="WP_187996042.1">
    <property type="nucleotide sequence ID" value="NZ_JACEXG010000001.1"/>
</dbReference>
<keyword evidence="2" id="KW-1185">Reference proteome</keyword>
<evidence type="ECO:0000313" key="1">
    <source>
        <dbReference type="EMBL" id="MBM9432522.1"/>
    </source>
</evidence>
<comment type="caution">
    <text evidence="1">The sequence shown here is derived from an EMBL/GenBank/DDBJ whole genome shotgun (WGS) entry which is preliminary data.</text>
</comment>
<organism evidence="1 2">
    <name type="scientific">Flaviflexus equikiangi</name>
    <dbReference type="NCBI Taxonomy" id="2758573"/>
    <lineage>
        <taxon>Bacteria</taxon>
        <taxon>Bacillati</taxon>
        <taxon>Actinomycetota</taxon>
        <taxon>Actinomycetes</taxon>
        <taxon>Actinomycetales</taxon>
        <taxon>Actinomycetaceae</taxon>
        <taxon>Flaviflexus</taxon>
    </lineage>
</organism>
<name>A0ABS2TD06_9ACTO</name>
<gene>
    <name evidence="1" type="ORF">JVW63_02225</name>
</gene>
<evidence type="ECO:0000313" key="2">
    <source>
        <dbReference type="Proteomes" id="UP000705983"/>
    </source>
</evidence>
<proteinExistence type="predicted"/>
<protein>
    <submittedName>
        <fullName evidence="1">Uncharacterized protein</fullName>
    </submittedName>
</protein>
<reference evidence="2" key="1">
    <citation type="submission" date="2021-02" db="EMBL/GenBank/DDBJ databases">
        <title>Leucobacter sp. CX169.</title>
        <authorList>
            <person name="Cheng Y."/>
        </authorList>
    </citation>
    <scope>NUCLEOTIDE SEQUENCE [LARGE SCALE GENOMIC DNA]</scope>
    <source>
        <strain evidence="2">JY899</strain>
    </source>
</reference>
<dbReference type="EMBL" id="JAFFJS010000001">
    <property type="protein sequence ID" value="MBM9432522.1"/>
    <property type="molecule type" value="Genomic_DNA"/>
</dbReference>
<dbReference type="Proteomes" id="UP000705983">
    <property type="component" value="Unassembled WGS sequence"/>
</dbReference>
<sequence length="138" mass="15653">MSELSEQPNFDNEQSAFDDDRSIEDCVLTEDGHSLTPERFHVAHLGAWQPVLLCRAIGHYVEFLTQDGYRRYWTHDSHGMTAFMSTFEETEGARADWSESSKILKVQFGQHLIVAALHDGEITPCKYDFALSEPTAGE</sequence>